<dbReference type="NCBIfam" id="TIGR03661">
    <property type="entry name" value="T1SS_VCA0849"/>
    <property type="match status" value="1"/>
</dbReference>
<feature type="non-terminal residue" evidence="2">
    <location>
        <position position="1"/>
    </location>
</feature>
<reference evidence="2 3" key="1">
    <citation type="submission" date="2018-12" db="EMBL/GenBank/DDBJ databases">
        <authorList>
            <person name="Yu L."/>
        </authorList>
    </citation>
    <scope>NUCLEOTIDE SEQUENCE [LARGE SCALE GENOMIC DNA]</scope>
    <source>
        <strain evidence="2 3">HAW-EB2</strain>
    </source>
</reference>
<evidence type="ECO:0000313" key="3">
    <source>
        <dbReference type="Proteomes" id="UP000267448"/>
    </source>
</evidence>
<dbReference type="Proteomes" id="UP000267448">
    <property type="component" value="Unassembled WGS sequence"/>
</dbReference>
<dbReference type="GO" id="GO:0005509">
    <property type="term" value="F:calcium ion binding"/>
    <property type="evidence" value="ECO:0007669"/>
    <property type="project" value="InterPro"/>
</dbReference>
<comment type="caution">
    <text evidence="2">The sequence shown here is derived from an EMBL/GenBank/DDBJ whole genome shotgun (WGS) entry which is preliminary data.</text>
</comment>
<dbReference type="InterPro" id="IPR001343">
    <property type="entry name" value="Hemolysn_Ca-bd"/>
</dbReference>
<dbReference type="Pfam" id="PF00353">
    <property type="entry name" value="HemolysinCabind"/>
    <property type="match status" value="1"/>
</dbReference>
<dbReference type="OrthoDB" id="9813456at2"/>
<dbReference type="AlphaFoldDB" id="A0A431WKE2"/>
<dbReference type="EMBL" id="RXNU01000031">
    <property type="protein sequence ID" value="RTR35893.1"/>
    <property type="molecule type" value="Genomic_DNA"/>
</dbReference>
<proteinExistence type="predicted"/>
<evidence type="ECO:0000313" key="2">
    <source>
        <dbReference type="EMBL" id="RTR35893.1"/>
    </source>
</evidence>
<evidence type="ECO:0000256" key="1">
    <source>
        <dbReference type="ARBA" id="ARBA00022837"/>
    </source>
</evidence>
<dbReference type="InterPro" id="IPR018511">
    <property type="entry name" value="Hemolysin-typ_Ca-bd_CS"/>
</dbReference>
<dbReference type="PROSITE" id="PS00330">
    <property type="entry name" value="HEMOLYSIN_CALCIUM"/>
    <property type="match status" value="2"/>
</dbReference>
<dbReference type="InterPro" id="IPR011049">
    <property type="entry name" value="Serralysin-like_metalloprot_C"/>
</dbReference>
<name>A0A431WKE2_9GAMM</name>
<keyword evidence="1" id="KW-0106">Calcium</keyword>
<dbReference type="InterPro" id="IPR019960">
    <property type="entry name" value="T1SS_VCA0849"/>
</dbReference>
<organism evidence="2 3">
    <name type="scientific">Shewanella canadensis</name>
    <dbReference type="NCBI Taxonomy" id="271096"/>
    <lineage>
        <taxon>Bacteria</taxon>
        <taxon>Pseudomonadati</taxon>
        <taxon>Pseudomonadota</taxon>
        <taxon>Gammaproteobacteria</taxon>
        <taxon>Alteromonadales</taxon>
        <taxon>Shewanellaceae</taxon>
        <taxon>Shewanella</taxon>
    </lineage>
</organism>
<dbReference type="SUPFAM" id="SSF51120">
    <property type="entry name" value="beta-Roll"/>
    <property type="match status" value="1"/>
</dbReference>
<dbReference type="RefSeq" id="WP_126523508.1">
    <property type="nucleotide sequence ID" value="NZ_RXNU01000031.1"/>
</dbReference>
<sequence length="686" mass="72036">TAGLDLDFLADGETITFSYTITATDNNGAFATDVVSFTITGTNDLPEIDATTAINVSEEGLLYGLIDDLPVPDDTTNLVTANGTISFTDVDSDTFVLTLSGPSGLTSGGVDVDDWVWDGTILTGRTAQGTVVMTVTLGAVSSDGNNGYSVIYTMLLLAPLDHPFNDNTELSMPIEFGVNISDELNSSVDTTFIVNIEDDSPVDQLNPLAAPEIYNAIGQYITGDLFAPGADRFGNVTFDVTQNVKDNLLHEGSLLSYTMVGNTLVAKSLADGTTVVFTLTAVPDGNGNYDYKLVMFEDIQLNFTVSYDLTTAPAGNNDAYYVDGNGEIFSQGNEAINLIATMTGTDGGLAESINSNNHGVGVGDKTSIDSGESIKFDYGNGTSVAIIELGANSNGNHTGIGVFSNFYYIISYVGGGVSDPILGTIDGENGDGTFEINETALNGNNILSIEIFHAIDDSTDFQVIGVSSNGIITELPIDLDFTYTAEDTDGDNVFEVDEFGNFTITLNPAPDLEDYNAIVGTDAPNVLLGTADADYIFGGLGDDTITGGLGADLLIGGEGSDTIDAGLDSDIDTLIWEIGSADGSTDIIQNFHYDHEDVLNLSDVLVNEEAGSLENFLSFNFVAGNTEISLDTNGSAAGGETLTITLEGVDLFTEYGVTIDGDYDNADYAVIIAGLIDDDALIIDVP</sequence>
<dbReference type="Gene3D" id="2.150.10.10">
    <property type="entry name" value="Serralysin-like metalloprotease, C-terminal"/>
    <property type="match status" value="1"/>
</dbReference>
<protein>
    <submittedName>
        <fullName evidence="2">Type I secretion C-terminal target domain-containing protein</fullName>
    </submittedName>
</protein>
<accession>A0A431WKE2</accession>
<keyword evidence="3" id="KW-1185">Reference proteome</keyword>
<dbReference type="InterPro" id="IPR010221">
    <property type="entry name" value="VCBS_dom"/>
</dbReference>
<dbReference type="NCBIfam" id="TIGR01965">
    <property type="entry name" value="VCBS_repeat"/>
    <property type="match status" value="1"/>
</dbReference>
<gene>
    <name evidence="2" type="ORF">EKG38_24550</name>
</gene>